<keyword evidence="5" id="KW-0347">Helicase</keyword>
<evidence type="ECO:0000256" key="9">
    <source>
        <dbReference type="ARBA" id="ARBA00023204"/>
    </source>
</evidence>
<evidence type="ECO:0000256" key="2">
    <source>
        <dbReference type="ARBA" id="ARBA00022741"/>
    </source>
</evidence>
<evidence type="ECO:0000256" key="4">
    <source>
        <dbReference type="ARBA" id="ARBA00022801"/>
    </source>
</evidence>
<keyword evidence="6" id="KW-0269">Exonuclease</keyword>
<dbReference type="PANTHER" id="PTHR30591">
    <property type="entry name" value="RECBCD ENZYME SUBUNIT RECC"/>
    <property type="match status" value="1"/>
</dbReference>
<dbReference type="GO" id="GO:0005524">
    <property type="term" value="F:ATP binding"/>
    <property type="evidence" value="ECO:0007669"/>
    <property type="project" value="UniProtKB-KW"/>
</dbReference>
<keyword evidence="1" id="KW-0540">Nuclease</keyword>
<evidence type="ECO:0000256" key="6">
    <source>
        <dbReference type="ARBA" id="ARBA00022839"/>
    </source>
</evidence>
<keyword evidence="3" id="KW-0227">DNA damage</keyword>
<dbReference type="InterPro" id="IPR038726">
    <property type="entry name" value="PDDEXK_AddAB-type"/>
</dbReference>
<name>A0A2T4UF81_9ACTN</name>
<protein>
    <recommendedName>
        <fullName evidence="10">UvrD-like helicase C-terminal domain-containing protein</fullName>
    </recommendedName>
</protein>
<dbReference type="GO" id="GO:0006281">
    <property type="term" value="P:DNA repair"/>
    <property type="evidence" value="ECO:0007669"/>
    <property type="project" value="UniProtKB-KW"/>
</dbReference>
<reference evidence="11 12" key="1">
    <citation type="submission" date="2018-03" db="EMBL/GenBank/DDBJ databases">
        <title>Aquarubrobacter algicola gen. nov., sp. nov., a novel actinobacterium isolated from shallow eutrophic lake during the end of cyanobacterial harmful algal blooms.</title>
        <authorList>
            <person name="Chun S.J."/>
        </authorList>
    </citation>
    <scope>NUCLEOTIDE SEQUENCE [LARGE SCALE GENOMIC DNA]</scope>
    <source>
        <strain evidence="11 12">Seoho-28</strain>
    </source>
</reference>
<dbReference type="PANTHER" id="PTHR30591:SF1">
    <property type="entry name" value="RECBCD ENZYME SUBUNIT RECC"/>
    <property type="match status" value="1"/>
</dbReference>
<evidence type="ECO:0000256" key="5">
    <source>
        <dbReference type="ARBA" id="ARBA00022806"/>
    </source>
</evidence>
<keyword evidence="12" id="KW-1185">Reference proteome</keyword>
<feature type="domain" description="UvrD-like helicase C-terminal" evidence="10">
    <location>
        <begin position="265"/>
        <end position="525"/>
    </location>
</feature>
<evidence type="ECO:0000256" key="7">
    <source>
        <dbReference type="ARBA" id="ARBA00022840"/>
    </source>
</evidence>
<keyword evidence="9" id="KW-0234">DNA repair</keyword>
<dbReference type="InterPro" id="IPR011604">
    <property type="entry name" value="PDDEXK-like_dom_sf"/>
</dbReference>
<evidence type="ECO:0000256" key="1">
    <source>
        <dbReference type="ARBA" id="ARBA00022722"/>
    </source>
</evidence>
<proteinExistence type="predicted"/>
<organism evidence="11 12">
    <name type="scientific">Paraconexibacter algicola</name>
    <dbReference type="NCBI Taxonomy" id="2133960"/>
    <lineage>
        <taxon>Bacteria</taxon>
        <taxon>Bacillati</taxon>
        <taxon>Actinomycetota</taxon>
        <taxon>Thermoleophilia</taxon>
        <taxon>Solirubrobacterales</taxon>
        <taxon>Paraconexibacteraceae</taxon>
        <taxon>Paraconexibacter</taxon>
    </lineage>
</organism>
<dbReference type="Pfam" id="PF12705">
    <property type="entry name" value="PDDEXK_1"/>
    <property type="match status" value="1"/>
</dbReference>
<keyword evidence="2" id="KW-0547">Nucleotide-binding</keyword>
<keyword evidence="7" id="KW-0067">ATP-binding</keyword>
<dbReference type="Gene3D" id="3.90.320.10">
    <property type="match status" value="1"/>
</dbReference>
<dbReference type="GO" id="GO:0003677">
    <property type="term" value="F:DNA binding"/>
    <property type="evidence" value="ECO:0007669"/>
    <property type="project" value="UniProtKB-KW"/>
</dbReference>
<evidence type="ECO:0000313" key="11">
    <source>
        <dbReference type="EMBL" id="PTL56437.1"/>
    </source>
</evidence>
<sequence>MVVPLQLVTGPANAGKAAVVLDAFAAWAQAGRAPLLVVPTVADVARYRRELAERGLVYDATVLRFDGLLGLAAQRAGVRGEPVRGLARERVAALALRRADLGELAPLAAAPGFVRAFLGLCDELGERGLTPQRVHVAFDAWAREEPGRAAYAGALATAYGSYRRLLERLGRRDPALQAAATLDALRTDPHRWGATPVALYGFDDLTALQLDAVDALAVRCGAELVVSLPYEAGAARAAFDGRHATAARLAEIAAGATLALPANAGYYADGARTVLHRLERGLFEPDAARAGTDSGVLLLRGGGAREELELVAAHVRLLLARGVPADEVAVAVRRPEAVAALVERVFAAAGVPVSLQREVPAGHTAPGRGLLGLLRAATGGAGASSEDLVAWLRTPGFVTSVALVDRLEAEIRRDGLREVAAARARWEALTPTFPLTELDAVAAAAQEGGEALCRRLVRTLDRQRAAGPPRQAGAPWAPPTATETLDARVTAQLAAALEDLATLAAEDPELVPDADGLAALLAAVGVRVGDPPGDGRVVVADPLQLRARRVRALFLCDLQEGSFPAAARPDALLGDAERRALNAASGLGLRLTGPQDAAGRERHLFYAAVSRPEALLALSWHAADDRGNPVVPSPFLDDVLDLLPADAPTRIVTRALGAAGFDGALATTDRERALAAAGRRVGETPAPIPPLRDPGVLAELAGREVWSASSLETWLACPVRWFVDRLLQPADLLPEPEPLGRGRLAHAVLEHVFTALRDARPGPLTPARREEARRLVHEALEVEGARHRLSVDPQRDRIARRRVEADLLALVDHLADAGWRYRPAHFELGFGGREDPWPAVEVAPGLRLSGRIDRVDVDATGTRAMVVDYKGATAYPAKEWLPDGRIQVALYARVVEQLLDVETVAGVYQPTARPRDARARGAERDDAGTGALRDADLLGADEYAALIGEAATLAGRALQEIRAGRLEPRPATCGFRGDGCQYPSICRCEA</sequence>
<keyword evidence="8" id="KW-0238">DNA-binding</keyword>
<dbReference type="Gene3D" id="3.40.50.300">
    <property type="entry name" value="P-loop containing nucleotide triphosphate hydrolases"/>
    <property type="match status" value="1"/>
</dbReference>
<evidence type="ECO:0000256" key="8">
    <source>
        <dbReference type="ARBA" id="ARBA00023125"/>
    </source>
</evidence>
<accession>A0A2T4UF81</accession>
<gene>
    <name evidence="11" type="ORF">C7Y72_15870</name>
</gene>
<dbReference type="Proteomes" id="UP000240739">
    <property type="component" value="Unassembled WGS sequence"/>
</dbReference>
<dbReference type="GO" id="GO:0004386">
    <property type="term" value="F:helicase activity"/>
    <property type="evidence" value="ECO:0007669"/>
    <property type="project" value="UniProtKB-KW"/>
</dbReference>
<evidence type="ECO:0000313" key="12">
    <source>
        <dbReference type="Proteomes" id="UP000240739"/>
    </source>
</evidence>
<dbReference type="SUPFAM" id="SSF52540">
    <property type="entry name" value="P-loop containing nucleoside triphosphate hydrolases"/>
    <property type="match status" value="1"/>
</dbReference>
<dbReference type="PROSITE" id="PS51217">
    <property type="entry name" value="UVRD_HELICASE_CTER"/>
    <property type="match status" value="1"/>
</dbReference>
<dbReference type="InterPro" id="IPR014017">
    <property type="entry name" value="DNA_helicase_UvrD-like_C"/>
</dbReference>
<evidence type="ECO:0000256" key="3">
    <source>
        <dbReference type="ARBA" id="ARBA00022763"/>
    </source>
</evidence>
<dbReference type="GO" id="GO:0004527">
    <property type="term" value="F:exonuclease activity"/>
    <property type="evidence" value="ECO:0007669"/>
    <property type="project" value="UniProtKB-KW"/>
</dbReference>
<dbReference type="AlphaFoldDB" id="A0A2T4UF81"/>
<evidence type="ECO:0000259" key="10">
    <source>
        <dbReference type="PROSITE" id="PS51217"/>
    </source>
</evidence>
<comment type="caution">
    <text evidence="11">The sequence shown here is derived from an EMBL/GenBank/DDBJ whole genome shotgun (WGS) entry which is preliminary data.</text>
</comment>
<keyword evidence="4" id="KW-0378">Hydrolase</keyword>
<dbReference type="InterPro" id="IPR027417">
    <property type="entry name" value="P-loop_NTPase"/>
</dbReference>
<dbReference type="EMBL" id="PYYB01000002">
    <property type="protein sequence ID" value="PTL56437.1"/>
    <property type="molecule type" value="Genomic_DNA"/>
</dbReference>
<dbReference type="GO" id="GO:0006310">
    <property type="term" value="P:DNA recombination"/>
    <property type="evidence" value="ECO:0007669"/>
    <property type="project" value="TreeGrafter"/>
</dbReference>